<keyword evidence="3" id="KW-1185">Reference proteome</keyword>
<evidence type="ECO:0000313" key="3">
    <source>
        <dbReference type="Proteomes" id="UP001210720"/>
    </source>
</evidence>
<sequence>MLGGLRMAATDTFEILSKMTVRARNDGELVPRLAFVMLWGLIFVLSYF</sequence>
<evidence type="ECO:0000313" key="2">
    <source>
        <dbReference type="EMBL" id="MDA7426253.1"/>
    </source>
</evidence>
<reference evidence="2 3" key="1">
    <citation type="submission" date="2023-01" db="EMBL/GenBank/DDBJ databases">
        <title>Thalassococcus onchidii sp. nov., isolated from a marine invertebrate from the South China Sea.</title>
        <authorList>
            <person name="Xu S."/>
            <person name="Liu Z."/>
            <person name="Xu Y."/>
        </authorList>
    </citation>
    <scope>NUCLEOTIDE SEQUENCE [LARGE SCALE GENOMIC DNA]</scope>
    <source>
        <strain evidence="2 3">KCTC 32084</strain>
    </source>
</reference>
<proteinExistence type="predicted"/>
<comment type="caution">
    <text evidence="2">The sequence shown here is derived from an EMBL/GenBank/DDBJ whole genome shotgun (WGS) entry which is preliminary data.</text>
</comment>
<gene>
    <name evidence="2" type="ORF">PFY00_16065</name>
</gene>
<name>A0ABT4XWS3_9RHOB</name>
<organism evidence="2 3">
    <name type="scientific">Thalassococcus lentus</name>
    <dbReference type="NCBI Taxonomy" id="1210524"/>
    <lineage>
        <taxon>Bacteria</taxon>
        <taxon>Pseudomonadati</taxon>
        <taxon>Pseudomonadota</taxon>
        <taxon>Alphaproteobacteria</taxon>
        <taxon>Rhodobacterales</taxon>
        <taxon>Roseobacteraceae</taxon>
        <taxon>Thalassococcus</taxon>
    </lineage>
</organism>
<accession>A0ABT4XWS3</accession>
<feature type="transmembrane region" description="Helical" evidence="1">
    <location>
        <begin position="29"/>
        <end position="47"/>
    </location>
</feature>
<dbReference type="EMBL" id="JAQIOY010000008">
    <property type="protein sequence ID" value="MDA7426253.1"/>
    <property type="molecule type" value="Genomic_DNA"/>
</dbReference>
<dbReference type="Proteomes" id="UP001210720">
    <property type="component" value="Unassembled WGS sequence"/>
</dbReference>
<keyword evidence="1" id="KW-0812">Transmembrane</keyword>
<evidence type="ECO:0000256" key="1">
    <source>
        <dbReference type="SAM" id="Phobius"/>
    </source>
</evidence>
<protein>
    <submittedName>
        <fullName evidence="2">Uncharacterized protein</fullName>
    </submittedName>
</protein>
<dbReference type="RefSeq" id="WP_271433609.1">
    <property type="nucleotide sequence ID" value="NZ_JAQIOY010000008.1"/>
</dbReference>
<keyword evidence="1" id="KW-0472">Membrane</keyword>
<keyword evidence="1" id="KW-1133">Transmembrane helix</keyword>